<dbReference type="InterPro" id="IPR051130">
    <property type="entry name" value="Mito_struct-func_regulator"/>
</dbReference>
<organism evidence="3 4">
    <name type="scientific">Thalassiosira oceanica</name>
    <name type="common">Marine diatom</name>
    <dbReference type="NCBI Taxonomy" id="159749"/>
    <lineage>
        <taxon>Eukaryota</taxon>
        <taxon>Sar</taxon>
        <taxon>Stramenopiles</taxon>
        <taxon>Ochrophyta</taxon>
        <taxon>Bacillariophyta</taxon>
        <taxon>Coscinodiscophyceae</taxon>
        <taxon>Thalassiosirophycidae</taxon>
        <taxon>Thalassiosirales</taxon>
        <taxon>Thalassiosiraceae</taxon>
        <taxon>Thalassiosira</taxon>
    </lineage>
</organism>
<evidence type="ECO:0000313" key="3">
    <source>
        <dbReference type="EMBL" id="EJK49085.1"/>
    </source>
</evidence>
<dbReference type="eggNOG" id="KOG1235">
    <property type="taxonomic scope" value="Eukaryota"/>
</dbReference>
<dbReference type="EMBL" id="AGNL01045138">
    <property type="protein sequence ID" value="EJK49085.1"/>
    <property type="molecule type" value="Genomic_DNA"/>
</dbReference>
<feature type="region of interest" description="Disordered" evidence="1">
    <location>
        <begin position="453"/>
        <end position="536"/>
    </location>
</feature>
<dbReference type="OMA" id="LKLCVWF"/>
<dbReference type="SUPFAM" id="SSF56112">
    <property type="entry name" value="Protein kinase-like (PK-like)"/>
    <property type="match status" value="1"/>
</dbReference>
<evidence type="ECO:0000313" key="4">
    <source>
        <dbReference type="Proteomes" id="UP000266841"/>
    </source>
</evidence>
<feature type="compositionally biased region" description="Basic and acidic residues" evidence="1">
    <location>
        <begin position="505"/>
        <end position="515"/>
    </location>
</feature>
<gene>
    <name evidence="3" type="ORF">THAOC_32072</name>
</gene>
<keyword evidence="4" id="KW-1185">Reference proteome</keyword>
<dbReference type="PANTHER" id="PTHR43173:SF34">
    <property type="entry name" value="ABC1 ATYPICAL KINASE-LIKE DOMAIN-CONTAINING PROTEIN"/>
    <property type="match status" value="1"/>
</dbReference>
<dbReference type="Pfam" id="PF03109">
    <property type="entry name" value="ABC1"/>
    <property type="match status" value="1"/>
</dbReference>
<proteinExistence type="predicted"/>
<reference evidence="3 4" key="1">
    <citation type="journal article" date="2012" name="Genome Biol.">
        <title>Genome and low-iron response of an oceanic diatom adapted to chronic iron limitation.</title>
        <authorList>
            <person name="Lommer M."/>
            <person name="Specht M."/>
            <person name="Roy A.S."/>
            <person name="Kraemer L."/>
            <person name="Andreson R."/>
            <person name="Gutowska M.A."/>
            <person name="Wolf J."/>
            <person name="Bergner S.V."/>
            <person name="Schilhabel M.B."/>
            <person name="Klostermeier U.C."/>
            <person name="Beiko R.G."/>
            <person name="Rosenstiel P."/>
            <person name="Hippler M."/>
            <person name="Laroche J."/>
        </authorList>
    </citation>
    <scope>NUCLEOTIDE SEQUENCE [LARGE SCALE GENOMIC DNA]</scope>
    <source>
        <strain evidence="3 4">CCMP1005</strain>
    </source>
</reference>
<evidence type="ECO:0000259" key="2">
    <source>
        <dbReference type="Pfam" id="PF03109"/>
    </source>
</evidence>
<protein>
    <recommendedName>
        <fullName evidence="2">ABC1 atypical kinase-like domain-containing protein</fullName>
    </recommendedName>
</protein>
<sequence length="627" mass="69907">MLRAAGLLSRRGYVAAGATAVGAVTTYAAAHSESAPGLERQAQFWRRLLPISADYWWNVSAYSPKVKLRLFSEGITQDDYYQSDERKQLKNELHERNAPKIYDVMVSLGGLYIKLGQVLSVTVLPIPEVYREYFRRLQSDVPGSECFEGVVKPTIEKELGIESLEEVFDHVEPTPVGAASIGQCHRARLKDSKEDVIVKVQYSEAYWQVPADISAVGDFLKLCVWFEIVDDVSSKASYDEFSRQFLAELDYEQTVYESSIDPSAPYIKRNVVVPRIHEALCSNRVRMPLNRPEPFSLVTYLHKVLVMSYLPGPKMEQEVRRQLAYLGIDTKKGVRELVKNGEKDRSVMALSPESASPRSVPSSLVYRFISVDTLFALARWTRAASQWSQGALAKAVLVVPRAVPAGWVGWAAKKEVDILRSRQLDCTSEAVDAILDVHGHQIFSLGLFNAGEGRDATQPKDRAHRLRPVQTSRAKGAGRHSKAAPLDRERRARRRHRPELSPPRDQNHERLDRVPRGVRASHVRQPPAEAPESRLAQAASRLGPRYLLSEGAQPSVPDGPAAEGPRHVVADQRVHRRGVEVSCGGGSQEGMPPSRNTVMMTLIGLVQRDAETGSREMTNAKIMYSCS</sequence>
<dbReference type="OrthoDB" id="427480at2759"/>
<accession>K0R7Y7</accession>
<comment type="caution">
    <text evidence="3">The sequence shown here is derived from an EMBL/GenBank/DDBJ whole genome shotgun (WGS) entry which is preliminary data.</text>
</comment>
<feature type="domain" description="ABC1 atypical kinase-like" evidence="2">
    <location>
        <begin position="150"/>
        <end position="285"/>
    </location>
</feature>
<dbReference type="InterPro" id="IPR011009">
    <property type="entry name" value="Kinase-like_dom_sf"/>
</dbReference>
<dbReference type="Proteomes" id="UP000266841">
    <property type="component" value="Unassembled WGS sequence"/>
</dbReference>
<evidence type="ECO:0000256" key="1">
    <source>
        <dbReference type="SAM" id="MobiDB-lite"/>
    </source>
</evidence>
<name>K0R7Y7_THAOC</name>
<dbReference type="AlphaFoldDB" id="K0R7Y7"/>
<dbReference type="InterPro" id="IPR004147">
    <property type="entry name" value="ABC1_dom"/>
</dbReference>
<dbReference type="PANTHER" id="PTHR43173">
    <property type="entry name" value="ABC1 FAMILY PROTEIN"/>
    <property type="match status" value="1"/>
</dbReference>